<sequence length="710" mass="73000">MHQMFRGVARIAALTALAVSGGVLVAVPPAIADIGADMGLVCSGQAGTYDVALRIDTTVPSSGTVGQPVQMGTIKIDVGLPPELVKAIGASSPAGASTPPVTGVAPSPAPSPALGGVAEIEVAVRQPGDDRRGGWPAFALAAAPPRGDGAVHLTGSGVAPPVIPGSPGGLSWSAGKMDLSLVPGDMTPEKDAAELALHCAAEKERVLGTVRVGPRSGAATPGAPSVPTGQAAAAPEGLCEKIPGAGTDPRYAINGDSKLMEIYESPSTPDGLMEIPAPGTLYCVKATGFVNIKKTGNAIPVALENTVRAPTLQQSGNVFFGPNYYEVRGYFVNQTYPTPATVLGFGFMPTRAVAKTVPTRAPGAGEKDPITGNLRAIQMLDPYSALENAPERQELRASAYVRVKAGSAEVNGVPIALGDKCMTSPTLFSAQGFLGTRRSGPTQYLDGQTIIAEDLEVPAFSGCGVGEDISPILTATVSGSGNYANAASGRWCDVEAGSTSNCVNGAGPLPASFTVKPGGDVTAVAKPFTLAQGGSQFRCDSATMRLHLDRGHWQSRSRLGKGDMSLEGCEVVALDGSVYQVIGKVAQEGSLWLNVLFEETGDGKRVMRLNGVTLNAVVDVDGTRCNLRIANTMESLFGSPMEGPGEIVGTYDNATKIFSIKDHFVAGDASVLKVSPDSTCYIPGFTEYSLNFDSGTGDFVLPPTLQITSP</sequence>
<dbReference type="Proteomes" id="UP000198420">
    <property type="component" value="Unassembled WGS sequence"/>
</dbReference>
<gene>
    <name evidence="2" type="ORF">SAMN06265355_101596</name>
</gene>
<evidence type="ECO:0000313" key="2">
    <source>
        <dbReference type="EMBL" id="SNR26941.1"/>
    </source>
</evidence>
<reference evidence="3" key="1">
    <citation type="submission" date="2017-06" db="EMBL/GenBank/DDBJ databases">
        <authorList>
            <person name="Varghese N."/>
            <person name="Submissions S."/>
        </authorList>
    </citation>
    <scope>NUCLEOTIDE SEQUENCE [LARGE SCALE GENOMIC DNA]</scope>
    <source>
        <strain evidence="3">DSM 44485</strain>
    </source>
</reference>
<accession>A0A238UYE4</accession>
<name>A0A238UYE4_9ACTN</name>
<keyword evidence="3" id="KW-1185">Reference proteome</keyword>
<feature type="region of interest" description="Disordered" evidence="1">
    <location>
        <begin position="91"/>
        <end position="112"/>
    </location>
</feature>
<feature type="compositionally biased region" description="Low complexity" evidence="1">
    <location>
        <begin position="97"/>
        <end position="112"/>
    </location>
</feature>
<dbReference type="EMBL" id="FZNP01000001">
    <property type="protein sequence ID" value="SNR26941.1"/>
    <property type="molecule type" value="Genomic_DNA"/>
</dbReference>
<evidence type="ECO:0000256" key="1">
    <source>
        <dbReference type="SAM" id="MobiDB-lite"/>
    </source>
</evidence>
<dbReference type="OrthoDB" id="3821392at2"/>
<dbReference type="RefSeq" id="WP_089309969.1">
    <property type="nucleotide sequence ID" value="NZ_FZNP01000001.1"/>
</dbReference>
<protein>
    <submittedName>
        <fullName evidence="2">Uncharacterized protein</fullName>
    </submittedName>
</protein>
<evidence type="ECO:0000313" key="3">
    <source>
        <dbReference type="Proteomes" id="UP000198420"/>
    </source>
</evidence>
<organism evidence="2 3">
    <name type="scientific">Actinomadura mexicana</name>
    <dbReference type="NCBI Taxonomy" id="134959"/>
    <lineage>
        <taxon>Bacteria</taxon>
        <taxon>Bacillati</taxon>
        <taxon>Actinomycetota</taxon>
        <taxon>Actinomycetes</taxon>
        <taxon>Streptosporangiales</taxon>
        <taxon>Thermomonosporaceae</taxon>
        <taxon>Actinomadura</taxon>
    </lineage>
</organism>
<proteinExistence type="predicted"/>
<dbReference type="AlphaFoldDB" id="A0A238UYE4"/>